<protein>
    <submittedName>
        <fullName evidence="2">Uncharacterized protein</fullName>
    </submittedName>
</protein>
<feature type="region of interest" description="Disordered" evidence="1">
    <location>
        <begin position="14"/>
        <end position="71"/>
    </location>
</feature>
<proteinExistence type="predicted"/>
<reference evidence="2 3" key="1">
    <citation type="submission" date="2023-09" db="EMBL/GenBank/DDBJ databases">
        <title>Nesidiocoris tenuis whole genome shotgun sequence.</title>
        <authorList>
            <person name="Shibata T."/>
            <person name="Shimoda M."/>
            <person name="Kobayashi T."/>
            <person name="Uehara T."/>
        </authorList>
    </citation>
    <scope>NUCLEOTIDE SEQUENCE [LARGE SCALE GENOMIC DNA]</scope>
    <source>
        <strain evidence="2 3">Japan</strain>
    </source>
</reference>
<feature type="compositionally biased region" description="Basic and acidic residues" evidence="1">
    <location>
        <begin position="14"/>
        <end position="56"/>
    </location>
</feature>
<sequence>MLSWPCLKRLLKRVSDARRNSPPRRPNEGPANDRGEPHSPRIRRGDPKHSTIESHRLLKPPAKKASMYHTI</sequence>
<accession>A0ABN7AUV0</accession>
<dbReference type="Proteomes" id="UP001307889">
    <property type="component" value="Chromosome 6"/>
</dbReference>
<evidence type="ECO:0000313" key="2">
    <source>
        <dbReference type="EMBL" id="BES95162.1"/>
    </source>
</evidence>
<organism evidence="2 3">
    <name type="scientific">Nesidiocoris tenuis</name>
    <dbReference type="NCBI Taxonomy" id="355587"/>
    <lineage>
        <taxon>Eukaryota</taxon>
        <taxon>Metazoa</taxon>
        <taxon>Ecdysozoa</taxon>
        <taxon>Arthropoda</taxon>
        <taxon>Hexapoda</taxon>
        <taxon>Insecta</taxon>
        <taxon>Pterygota</taxon>
        <taxon>Neoptera</taxon>
        <taxon>Paraneoptera</taxon>
        <taxon>Hemiptera</taxon>
        <taxon>Heteroptera</taxon>
        <taxon>Panheteroptera</taxon>
        <taxon>Cimicomorpha</taxon>
        <taxon>Miridae</taxon>
        <taxon>Dicyphina</taxon>
        <taxon>Nesidiocoris</taxon>
    </lineage>
</organism>
<evidence type="ECO:0000313" key="3">
    <source>
        <dbReference type="Proteomes" id="UP001307889"/>
    </source>
</evidence>
<dbReference type="EMBL" id="AP028914">
    <property type="protein sequence ID" value="BES95162.1"/>
    <property type="molecule type" value="Genomic_DNA"/>
</dbReference>
<name>A0ABN7AUV0_9HEMI</name>
<gene>
    <name evidence="2" type="ORF">NTJ_07971</name>
</gene>
<keyword evidence="3" id="KW-1185">Reference proteome</keyword>
<evidence type="ECO:0000256" key="1">
    <source>
        <dbReference type="SAM" id="MobiDB-lite"/>
    </source>
</evidence>